<protein>
    <submittedName>
        <fullName evidence="2">Uncharacterized protein</fullName>
    </submittedName>
</protein>
<evidence type="ECO:0000256" key="1">
    <source>
        <dbReference type="SAM" id="MobiDB-lite"/>
    </source>
</evidence>
<dbReference type="AlphaFoldDB" id="A0AAV7LCY6"/>
<organism evidence="2 3">
    <name type="scientific">Pleurodeles waltl</name>
    <name type="common">Iberian ribbed newt</name>
    <dbReference type="NCBI Taxonomy" id="8319"/>
    <lineage>
        <taxon>Eukaryota</taxon>
        <taxon>Metazoa</taxon>
        <taxon>Chordata</taxon>
        <taxon>Craniata</taxon>
        <taxon>Vertebrata</taxon>
        <taxon>Euteleostomi</taxon>
        <taxon>Amphibia</taxon>
        <taxon>Batrachia</taxon>
        <taxon>Caudata</taxon>
        <taxon>Salamandroidea</taxon>
        <taxon>Salamandridae</taxon>
        <taxon>Pleurodelinae</taxon>
        <taxon>Pleurodeles</taxon>
    </lineage>
</organism>
<evidence type="ECO:0000313" key="3">
    <source>
        <dbReference type="Proteomes" id="UP001066276"/>
    </source>
</evidence>
<accession>A0AAV7LCY6</accession>
<sequence>MGWGRMDQKPLNFKAELQWQGLGPWSPQPDPRTGTGDLTPPRKPHPRSCPLMQGSVEGSQGAATACLGMFCGTVAGESSGVGKAGAITWLLWCTGDPAVFRPQASGLSVPFGAPATPSPLTAGGHAQPSPGRSEAVCRSGPARDLRGMMETAG</sequence>
<keyword evidence="3" id="KW-1185">Reference proteome</keyword>
<proteinExistence type="predicted"/>
<evidence type="ECO:0000313" key="2">
    <source>
        <dbReference type="EMBL" id="KAJ1088973.1"/>
    </source>
</evidence>
<comment type="caution">
    <text evidence="2">The sequence shown here is derived from an EMBL/GenBank/DDBJ whole genome shotgun (WGS) entry which is preliminary data.</text>
</comment>
<name>A0AAV7LCY6_PLEWA</name>
<dbReference type="EMBL" id="JANPWB010000015">
    <property type="protein sequence ID" value="KAJ1088973.1"/>
    <property type="molecule type" value="Genomic_DNA"/>
</dbReference>
<feature type="region of interest" description="Disordered" evidence="1">
    <location>
        <begin position="16"/>
        <end position="56"/>
    </location>
</feature>
<dbReference type="Proteomes" id="UP001066276">
    <property type="component" value="Chromosome 11"/>
</dbReference>
<reference evidence="2" key="1">
    <citation type="journal article" date="2022" name="bioRxiv">
        <title>Sequencing and chromosome-scale assembly of the giantPleurodeles waltlgenome.</title>
        <authorList>
            <person name="Brown T."/>
            <person name="Elewa A."/>
            <person name="Iarovenko S."/>
            <person name="Subramanian E."/>
            <person name="Araus A.J."/>
            <person name="Petzold A."/>
            <person name="Susuki M."/>
            <person name="Suzuki K.-i.T."/>
            <person name="Hayashi T."/>
            <person name="Toyoda A."/>
            <person name="Oliveira C."/>
            <person name="Osipova E."/>
            <person name="Leigh N.D."/>
            <person name="Simon A."/>
            <person name="Yun M.H."/>
        </authorList>
    </citation>
    <scope>NUCLEOTIDE SEQUENCE</scope>
    <source>
        <strain evidence="2">20211129_DDA</strain>
        <tissue evidence="2">Liver</tissue>
    </source>
</reference>
<gene>
    <name evidence="2" type="ORF">NDU88_002127</name>
</gene>
<feature type="region of interest" description="Disordered" evidence="1">
    <location>
        <begin position="114"/>
        <end position="153"/>
    </location>
</feature>